<dbReference type="AlphaFoldDB" id="A0A7W4VSE3"/>
<dbReference type="GO" id="GO:0006355">
    <property type="term" value="P:regulation of DNA-templated transcription"/>
    <property type="evidence" value="ECO:0007669"/>
    <property type="project" value="UniProtKB-ARBA"/>
</dbReference>
<dbReference type="PANTHER" id="PTHR30328">
    <property type="entry name" value="TRANSCRIPTIONAL REPRESSOR"/>
    <property type="match status" value="1"/>
</dbReference>
<reference evidence="5 6" key="1">
    <citation type="submission" date="2020-08" db="EMBL/GenBank/DDBJ databases">
        <title>Sequencing the genomes of 1000 actinobacteria strains.</title>
        <authorList>
            <person name="Klenk H.-P."/>
        </authorList>
    </citation>
    <scope>NUCLEOTIDE SEQUENCE [LARGE SCALE GENOMIC DNA]</scope>
    <source>
        <strain evidence="5 6">DSM 105498</strain>
    </source>
</reference>
<gene>
    <name evidence="5" type="ORF">FHU40_000434</name>
</gene>
<accession>A0A7W4VSE3</accession>
<evidence type="ECO:0000313" key="5">
    <source>
        <dbReference type="EMBL" id="MBB3040633.1"/>
    </source>
</evidence>
<dbReference type="Pfam" id="PF17938">
    <property type="entry name" value="TetR_C_29"/>
    <property type="match status" value="1"/>
</dbReference>
<keyword evidence="1 2" id="KW-0238">DNA-binding</keyword>
<organism evidence="5 6">
    <name type="scientific">Nocardioides soli</name>
    <dbReference type="NCBI Taxonomy" id="1036020"/>
    <lineage>
        <taxon>Bacteria</taxon>
        <taxon>Bacillati</taxon>
        <taxon>Actinomycetota</taxon>
        <taxon>Actinomycetes</taxon>
        <taxon>Propionibacteriales</taxon>
        <taxon>Nocardioidaceae</taxon>
        <taxon>Nocardioides</taxon>
    </lineage>
</organism>
<dbReference type="RefSeq" id="WP_183590640.1">
    <property type="nucleotide sequence ID" value="NZ_JACHWR010000001.1"/>
</dbReference>
<sequence>MTTTDGWGMSAMDEPAGASSNGKRTGRVRDADRSRAAILDAAEHLFAELGFQGASLAAIADRAHVSVGLPGYFFGSKEELHDAVLQRVFDRRNAALDRVATDAEELLERAPEAGEEALRLLIRGYVDFLLENPTFVWLLTRDALEHAGNREELPRHSQRFADRMVSLMTRAGVTEAAHAPDQLFLSLIGMCYFPLEHDATIVAGMGQRAWSRAFHDRRVDHIVRLLLPRAT</sequence>
<comment type="caution">
    <text evidence="5">The sequence shown here is derived from an EMBL/GenBank/DDBJ whole genome shotgun (WGS) entry which is preliminary data.</text>
</comment>
<name>A0A7W4VSE3_9ACTN</name>
<dbReference type="EMBL" id="JACHWR010000001">
    <property type="protein sequence ID" value="MBB3040633.1"/>
    <property type="molecule type" value="Genomic_DNA"/>
</dbReference>
<dbReference type="SUPFAM" id="SSF46689">
    <property type="entry name" value="Homeodomain-like"/>
    <property type="match status" value="1"/>
</dbReference>
<evidence type="ECO:0000256" key="1">
    <source>
        <dbReference type="ARBA" id="ARBA00023125"/>
    </source>
</evidence>
<dbReference type="Gene3D" id="1.10.357.10">
    <property type="entry name" value="Tetracycline Repressor, domain 2"/>
    <property type="match status" value="1"/>
</dbReference>
<evidence type="ECO:0000256" key="2">
    <source>
        <dbReference type="PROSITE-ProRule" id="PRU00335"/>
    </source>
</evidence>
<feature type="DNA-binding region" description="H-T-H motif" evidence="2">
    <location>
        <begin position="55"/>
        <end position="74"/>
    </location>
</feature>
<dbReference type="SUPFAM" id="SSF48498">
    <property type="entry name" value="Tetracyclin repressor-like, C-terminal domain"/>
    <property type="match status" value="1"/>
</dbReference>
<feature type="domain" description="HTH tetR-type" evidence="4">
    <location>
        <begin position="32"/>
        <end position="92"/>
    </location>
</feature>
<dbReference type="InterPro" id="IPR001647">
    <property type="entry name" value="HTH_TetR"/>
</dbReference>
<dbReference type="PRINTS" id="PR00455">
    <property type="entry name" value="HTHTETR"/>
</dbReference>
<dbReference type="GO" id="GO:0003677">
    <property type="term" value="F:DNA binding"/>
    <property type="evidence" value="ECO:0007669"/>
    <property type="project" value="UniProtKB-UniRule"/>
</dbReference>
<evidence type="ECO:0000256" key="3">
    <source>
        <dbReference type="SAM" id="MobiDB-lite"/>
    </source>
</evidence>
<dbReference type="Pfam" id="PF00440">
    <property type="entry name" value="TetR_N"/>
    <property type="match status" value="1"/>
</dbReference>
<dbReference type="InterPro" id="IPR036271">
    <property type="entry name" value="Tet_transcr_reg_TetR-rel_C_sf"/>
</dbReference>
<dbReference type="PROSITE" id="PS50977">
    <property type="entry name" value="HTH_TETR_2"/>
    <property type="match status" value="1"/>
</dbReference>
<proteinExistence type="predicted"/>
<dbReference type="Proteomes" id="UP000589626">
    <property type="component" value="Unassembled WGS sequence"/>
</dbReference>
<keyword evidence="6" id="KW-1185">Reference proteome</keyword>
<dbReference type="PANTHER" id="PTHR30328:SF54">
    <property type="entry name" value="HTH-TYPE TRANSCRIPTIONAL REPRESSOR SCO4008"/>
    <property type="match status" value="1"/>
</dbReference>
<dbReference type="InterPro" id="IPR009057">
    <property type="entry name" value="Homeodomain-like_sf"/>
</dbReference>
<protein>
    <submittedName>
        <fullName evidence="5">AcrR family transcriptional regulator</fullName>
    </submittedName>
</protein>
<dbReference type="InterPro" id="IPR041474">
    <property type="entry name" value="NicS_C"/>
</dbReference>
<dbReference type="InterPro" id="IPR050109">
    <property type="entry name" value="HTH-type_TetR-like_transc_reg"/>
</dbReference>
<evidence type="ECO:0000313" key="6">
    <source>
        <dbReference type="Proteomes" id="UP000589626"/>
    </source>
</evidence>
<feature type="region of interest" description="Disordered" evidence="3">
    <location>
        <begin position="1"/>
        <end position="29"/>
    </location>
</feature>
<evidence type="ECO:0000259" key="4">
    <source>
        <dbReference type="PROSITE" id="PS50977"/>
    </source>
</evidence>